<dbReference type="PROSITE" id="PS50066">
    <property type="entry name" value="MADS_BOX_2"/>
    <property type="match status" value="1"/>
</dbReference>
<evidence type="ECO:0000256" key="1">
    <source>
        <dbReference type="ARBA" id="ARBA00004123"/>
    </source>
</evidence>
<dbReference type="InterPro" id="IPR002100">
    <property type="entry name" value="TF_MADSbox"/>
</dbReference>
<keyword evidence="4" id="KW-0804">Transcription</keyword>
<dbReference type="GO" id="GO:0046983">
    <property type="term" value="F:protein dimerization activity"/>
    <property type="evidence" value="ECO:0007669"/>
    <property type="project" value="InterPro"/>
</dbReference>
<dbReference type="GO" id="GO:0005634">
    <property type="term" value="C:nucleus"/>
    <property type="evidence" value="ECO:0007669"/>
    <property type="project" value="UniProtKB-SubCell"/>
</dbReference>
<accession>B9SDL7</accession>
<feature type="domain" description="MADS-box" evidence="6">
    <location>
        <begin position="4"/>
        <end position="55"/>
    </location>
</feature>
<dbReference type="AlphaFoldDB" id="B9SDL7"/>
<dbReference type="Gene3D" id="3.40.1810.10">
    <property type="entry name" value="Transcription factor, MADS-box"/>
    <property type="match status" value="1"/>
</dbReference>
<evidence type="ECO:0000256" key="4">
    <source>
        <dbReference type="ARBA" id="ARBA00023163"/>
    </source>
</evidence>
<reference evidence="8" key="1">
    <citation type="journal article" date="2010" name="Nat. Biotechnol.">
        <title>Draft genome sequence of the oilseed species Ricinus communis.</title>
        <authorList>
            <person name="Chan A.P."/>
            <person name="Crabtree J."/>
            <person name="Zhao Q."/>
            <person name="Lorenzi H."/>
            <person name="Orvis J."/>
            <person name="Puiu D."/>
            <person name="Melake-Berhan A."/>
            <person name="Jones K.M."/>
            <person name="Redman J."/>
            <person name="Chen G."/>
            <person name="Cahoon E.B."/>
            <person name="Gedil M."/>
            <person name="Stanke M."/>
            <person name="Haas B.J."/>
            <person name="Wortman J.R."/>
            <person name="Fraser-Liggett C.M."/>
            <person name="Ravel J."/>
            <person name="Rabinowicz P.D."/>
        </authorList>
    </citation>
    <scope>NUCLEOTIDE SEQUENCE [LARGE SCALE GENOMIC DNA]</scope>
    <source>
        <strain evidence="8">cv. Hale</strain>
    </source>
</reference>
<dbReference type="GO" id="GO:0000978">
    <property type="term" value="F:RNA polymerase II cis-regulatory region sequence-specific DNA binding"/>
    <property type="evidence" value="ECO:0000318"/>
    <property type="project" value="GO_Central"/>
</dbReference>
<protein>
    <recommendedName>
        <fullName evidence="6">MADS-box domain-containing protein</fullName>
    </recommendedName>
</protein>
<dbReference type="SMART" id="SM00432">
    <property type="entry name" value="MADS"/>
    <property type="match status" value="1"/>
</dbReference>
<evidence type="ECO:0000256" key="2">
    <source>
        <dbReference type="ARBA" id="ARBA00023015"/>
    </source>
</evidence>
<dbReference type="PANTHER" id="PTHR11945">
    <property type="entry name" value="MADS BOX PROTEIN"/>
    <property type="match status" value="1"/>
</dbReference>
<evidence type="ECO:0000259" key="6">
    <source>
        <dbReference type="PROSITE" id="PS50066"/>
    </source>
</evidence>
<dbReference type="PRINTS" id="PR00404">
    <property type="entry name" value="MADSDOMAIN"/>
</dbReference>
<gene>
    <name evidence="7" type="ORF">RCOM_0422020</name>
</gene>
<evidence type="ECO:0000313" key="8">
    <source>
        <dbReference type="Proteomes" id="UP000008311"/>
    </source>
</evidence>
<evidence type="ECO:0000313" key="7">
    <source>
        <dbReference type="EMBL" id="EEF38296.1"/>
    </source>
</evidence>
<organism evidence="7 8">
    <name type="scientific">Ricinus communis</name>
    <name type="common">Castor bean</name>
    <dbReference type="NCBI Taxonomy" id="3988"/>
    <lineage>
        <taxon>Eukaryota</taxon>
        <taxon>Viridiplantae</taxon>
        <taxon>Streptophyta</taxon>
        <taxon>Embryophyta</taxon>
        <taxon>Tracheophyta</taxon>
        <taxon>Spermatophyta</taxon>
        <taxon>Magnoliopsida</taxon>
        <taxon>eudicotyledons</taxon>
        <taxon>Gunneridae</taxon>
        <taxon>Pentapetalae</taxon>
        <taxon>rosids</taxon>
        <taxon>fabids</taxon>
        <taxon>Malpighiales</taxon>
        <taxon>Euphorbiaceae</taxon>
        <taxon>Acalyphoideae</taxon>
        <taxon>Acalypheae</taxon>
        <taxon>Ricinus</taxon>
    </lineage>
</organism>
<dbReference type="SUPFAM" id="SSF55455">
    <property type="entry name" value="SRF-like"/>
    <property type="match status" value="1"/>
</dbReference>
<keyword evidence="2" id="KW-0805">Transcription regulation</keyword>
<keyword evidence="8" id="KW-1185">Reference proteome</keyword>
<keyword evidence="5" id="KW-0539">Nucleus</keyword>
<dbReference type="InterPro" id="IPR036879">
    <property type="entry name" value="TF_MADSbox_sf"/>
</dbReference>
<sequence>MDRAIEGQYRRKKIEDKHQIETTFAKRTEGLFKKVDELCYLYGANAAAVTFSPHGIRPYAFGLPTSCSVIHHFLDGDDQRWFKKMVKTGFVGGGRCQQKVLDVAVIRVTFSPFLTTLTKFMFMSSPVKS</sequence>
<dbReference type="PANTHER" id="PTHR11945:SF629">
    <property type="entry name" value="OS02G0164450 PROTEIN"/>
    <property type="match status" value="1"/>
</dbReference>
<dbReference type="GO" id="GO:0000981">
    <property type="term" value="F:DNA-binding transcription factor activity, RNA polymerase II-specific"/>
    <property type="evidence" value="ECO:0000318"/>
    <property type="project" value="GO_Central"/>
</dbReference>
<dbReference type="Proteomes" id="UP000008311">
    <property type="component" value="Unassembled WGS sequence"/>
</dbReference>
<dbReference type="GO" id="GO:0006357">
    <property type="term" value="P:regulation of transcription by RNA polymerase II"/>
    <property type="evidence" value="ECO:0000318"/>
    <property type="project" value="GO_Central"/>
</dbReference>
<dbReference type="EMBL" id="EQ973928">
    <property type="protein sequence ID" value="EEF38296.1"/>
    <property type="molecule type" value="Genomic_DNA"/>
</dbReference>
<evidence type="ECO:0000256" key="5">
    <source>
        <dbReference type="ARBA" id="ARBA00023242"/>
    </source>
</evidence>
<dbReference type="InParanoid" id="B9SDL7"/>
<name>B9SDL7_RICCO</name>
<keyword evidence="3" id="KW-0238">DNA-binding</keyword>
<dbReference type="STRING" id="3988.B9SDL7"/>
<comment type="subcellular location">
    <subcellularLocation>
        <location evidence="1">Nucleus</location>
    </subcellularLocation>
</comment>
<evidence type="ECO:0000256" key="3">
    <source>
        <dbReference type="ARBA" id="ARBA00023125"/>
    </source>
</evidence>
<proteinExistence type="predicted"/>
<dbReference type="Pfam" id="PF00319">
    <property type="entry name" value="SRF-TF"/>
    <property type="match status" value="1"/>
</dbReference>